<dbReference type="AlphaFoldDB" id="A0A350HCB0"/>
<organism evidence="2 3">
    <name type="scientific">candidate division WOR-3 bacterium</name>
    <dbReference type="NCBI Taxonomy" id="2052148"/>
    <lineage>
        <taxon>Bacteria</taxon>
        <taxon>Bacteria division WOR-3</taxon>
    </lineage>
</organism>
<dbReference type="EMBL" id="DMZY01000250">
    <property type="protein sequence ID" value="HAV93176.1"/>
    <property type="molecule type" value="Genomic_DNA"/>
</dbReference>
<evidence type="ECO:0000256" key="1">
    <source>
        <dbReference type="SAM" id="SignalP"/>
    </source>
</evidence>
<sequence>MTFKKVLFLVILSVLCISVSAQFASFRSLSTAGLIDDDIEAMLAVTEMTYVEGFNIFTNLSNFNNQSEEVFNVSSHNYLVGFKASAAKMLHFGILSASNGNTSTASADSVKSVYIDNNNDEDYDAFNTSASSEGITRATNSSNNYFVFNFGKPEGIKFGISYFNMGEETLIDTFSNVDERDSNMISGDLVRISNIWRSSSSDNLGNNNYISLNGAFSA</sequence>
<feature type="signal peptide" evidence="1">
    <location>
        <begin position="1"/>
        <end position="23"/>
    </location>
</feature>
<proteinExistence type="predicted"/>
<evidence type="ECO:0000313" key="3">
    <source>
        <dbReference type="Proteomes" id="UP000264062"/>
    </source>
</evidence>
<gene>
    <name evidence="2" type="ORF">DCW38_08380</name>
</gene>
<evidence type="ECO:0000313" key="2">
    <source>
        <dbReference type="EMBL" id="HAV93176.1"/>
    </source>
</evidence>
<name>A0A350HCB0_UNCW3</name>
<comment type="caution">
    <text evidence="2">The sequence shown here is derived from an EMBL/GenBank/DDBJ whole genome shotgun (WGS) entry which is preliminary data.</text>
</comment>
<feature type="non-terminal residue" evidence="2">
    <location>
        <position position="218"/>
    </location>
</feature>
<feature type="chain" id="PRO_5016684036" evidence="1">
    <location>
        <begin position="24"/>
        <end position="218"/>
    </location>
</feature>
<keyword evidence="1" id="KW-0732">Signal</keyword>
<reference evidence="2 3" key="1">
    <citation type="journal article" date="2018" name="Nat. Biotechnol.">
        <title>A standardized bacterial taxonomy based on genome phylogeny substantially revises the tree of life.</title>
        <authorList>
            <person name="Parks D.H."/>
            <person name="Chuvochina M."/>
            <person name="Waite D.W."/>
            <person name="Rinke C."/>
            <person name="Skarshewski A."/>
            <person name="Chaumeil P.A."/>
            <person name="Hugenholtz P."/>
        </authorList>
    </citation>
    <scope>NUCLEOTIDE SEQUENCE [LARGE SCALE GENOMIC DNA]</scope>
    <source>
        <strain evidence="2">UBA9956</strain>
    </source>
</reference>
<protein>
    <submittedName>
        <fullName evidence="2">Uncharacterized protein</fullName>
    </submittedName>
</protein>
<dbReference type="Proteomes" id="UP000264062">
    <property type="component" value="Unassembled WGS sequence"/>
</dbReference>
<accession>A0A350HCB0</accession>